<feature type="compositionally biased region" description="Low complexity" evidence="1">
    <location>
        <begin position="20"/>
        <end position="32"/>
    </location>
</feature>
<keyword evidence="3" id="KW-1185">Reference proteome</keyword>
<feature type="region of interest" description="Disordered" evidence="1">
    <location>
        <begin position="15"/>
        <end position="35"/>
    </location>
</feature>
<accession>A0A8S9ZWC3</accession>
<organism evidence="2 3">
    <name type="scientific">Meloidogyne graminicola</name>
    <dbReference type="NCBI Taxonomy" id="189291"/>
    <lineage>
        <taxon>Eukaryota</taxon>
        <taxon>Metazoa</taxon>
        <taxon>Ecdysozoa</taxon>
        <taxon>Nematoda</taxon>
        <taxon>Chromadorea</taxon>
        <taxon>Rhabditida</taxon>
        <taxon>Tylenchina</taxon>
        <taxon>Tylenchomorpha</taxon>
        <taxon>Tylenchoidea</taxon>
        <taxon>Meloidogynidae</taxon>
        <taxon>Meloidogyninae</taxon>
        <taxon>Meloidogyne</taxon>
    </lineage>
</organism>
<evidence type="ECO:0000256" key="1">
    <source>
        <dbReference type="SAM" id="MobiDB-lite"/>
    </source>
</evidence>
<dbReference type="OrthoDB" id="5899256at2759"/>
<evidence type="ECO:0000313" key="3">
    <source>
        <dbReference type="Proteomes" id="UP000605970"/>
    </source>
</evidence>
<proteinExistence type="predicted"/>
<sequence>MHLLLLHNESLPIPNKFIPSNSSNSTESTSSSAMSINEQPIKRFLKDRGSSAIIRARVEPQVEGVNRYKYFHRPMLPSPPTVGYYHNHRNQHNLQLHNGKEVYYEDNGQSIDKTSPRRRRSASKLNSKLPFPTTTTESTAILPSIKAINICNKINKRRQSQDRAKSSNGLETVGGENLLPPISTSERRSSSFAALPVIDNLTKYKSNEKYRTGKLKVEKNNENITGKVEEGNTALDEVTTVRVRRRIIISDCKYLFNI</sequence>
<protein>
    <submittedName>
        <fullName evidence="2">Uncharacterized protein</fullName>
    </submittedName>
</protein>
<feature type="region of interest" description="Disordered" evidence="1">
    <location>
        <begin position="103"/>
        <end position="135"/>
    </location>
</feature>
<dbReference type="AlphaFoldDB" id="A0A8S9ZWC3"/>
<comment type="caution">
    <text evidence="2">The sequence shown here is derived from an EMBL/GenBank/DDBJ whole genome shotgun (WGS) entry which is preliminary data.</text>
</comment>
<dbReference type="Proteomes" id="UP000605970">
    <property type="component" value="Unassembled WGS sequence"/>
</dbReference>
<dbReference type="EMBL" id="JABEBT010000020">
    <property type="protein sequence ID" value="KAF7637364.1"/>
    <property type="molecule type" value="Genomic_DNA"/>
</dbReference>
<name>A0A8S9ZWC3_9BILA</name>
<evidence type="ECO:0000313" key="2">
    <source>
        <dbReference type="EMBL" id="KAF7637364.1"/>
    </source>
</evidence>
<reference evidence="2" key="1">
    <citation type="journal article" date="2020" name="Ecol. Evol.">
        <title>Genome structure and content of the rice root-knot nematode (Meloidogyne graminicola).</title>
        <authorList>
            <person name="Phan N.T."/>
            <person name="Danchin E.G.J."/>
            <person name="Klopp C."/>
            <person name="Perfus-Barbeoch L."/>
            <person name="Kozlowski D.K."/>
            <person name="Koutsovoulos G.D."/>
            <person name="Lopez-Roques C."/>
            <person name="Bouchez O."/>
            <person name="Zahm M."/>
            <person name="Besnard G."/>
            <person name="Bellafiore S."/>
        </authorList>
    </citation>
    <scope>NUCLEOTIDE SEQUENCE</scope>
    <source>
        <strain evidence="2">VN-18</strain>
    </source>
</reference>
<feature type="region of interest" description="Disordered" evidence="1">
    <location>
        <begin position="157"/>
        <end position="185"/>
    </location>
</feature>
<gene>
    <name evidence="2" type="ORF">Mgra_00003107</name>
</gene>